<name>A0AAD8HS21_9APIA</name>
<reference evidence="3" key="2">
    <citation type="submission" date="2023-05" db="EMBL/GenBank/DDBJ databases">
        <authorList>
            <person name="Schelkunov M.I."/>
        </authorList>
    </citation>
    <scope>NUCLEOTIDE SEQUENCE</scope>
    <source>
        <strain evidence="3">Hsosn_3</strain>
        <tissue evidence="3">Leaf</tissue>
    </source>
</reference>
<evidence type="ECO:0000313" key="3">
    <source>
        <dbReference type="EMBL" id="KAK1372156.1"/>
    </source>
</evidence>
<gene>
    <name evidence="3" type="ORF">POM88_038248</name>
</gene>
<evidence type="ECO:0000256" key="2">
    <source>
        <dbReference type="ARBA" id="ARBA00001933"/>
    </source>
</evidence>
<dbReference type="Gene3D" id="3.90.1150.10">
    <property type="entry name" value="Aspartate Aminotransferase, domain 1"/>
    <property type="match status" value="1"/>
</dbReference>
<dbReference type="InterPro" id="IPR015424">
    <property type="entry name" value="PyrdxlP-dep_Trfase"/>
</dbReference>
<evidence type="ECO:0000256" key="1">
    <source>
        <dbReference type="ARBA" id="ARBA00001579"/>
    </source>
</evidence>
<protein>
    <recommendedName>
        <fullName evidence="5">Glutamate-1-semialdehyde 2,1-aminomutase</fullName>
    </recommendedName>
</protein>
<dbReference type="PANTHER" id="PTHR43713:SF3">
    <property type="entry name" value="GLUTAMATE-1-SEMIALDEHYDE 2,1-AMINOMUTASE 1, CHLOROPLASTIC-RELATED"/>
    <property type="match status" value="1"/>
</dbReference>
<dbReference type="SUPFAM" id="SSF53383">
    <property type="entry name" value="PLP-dependent transferases"/>
    <property type="match status" value="1"/>
</dbReference>
<dbReference type="GO" id="GO:0009507">
    <property type="term" value="C:chloroplast"/>
    <property type="evidence" value="ECO:0007669"/>
    <property type="project" value="TreeGrafter"/>
</dbReference>
<dbReference type="AlphaFoldDB" id="A0AAD8HS21"/>
<comment type="caution">
    <text evidence="3">The sequence shown here is derived from an EMBL/GenBank/DDBJ whole genome shotgun (WGS) entry which is preliminary data.</text>
</comment>
<keyword evidence="4" id="KW-1185">Reference proteome</keyword>
<reference evidence="3" key="1">
    <citation type="submission" date="2023-02" db="EMBL/GenBank/DDBJ databases">
        <title>Genome of toxic invasive species Heracleum sosnowskyi carries increased number of genes despite the absence of recent whole-genome duplications.</title>
        <authorList>
            <person name="Schelkunov M."/>
            <person name="Shtratnikova V."/>
            <person name="Makarenko M."/>
            <person name="Klepikova A."/>
            <person name="Omelchenko D."/>
            <person name="Novikova G."/>
            <person name="Obukhova E."/>
            <person name="Bogdanov V."/>
            <person name="Penin A."/>
            <person name="Logacheva M."/>
        </authorList>
    </citation>
    <scope>NUCLEOTIDE SEQUENCE</scope>
    <source>
        <strain evidence="3">Hsosn_3</strain>
        <tissue evidence="3">Leaf</tissue>
    </source>
</reference>
<comment type="cofactor">
    <cofactor evidence="2">
        <name>pyridoxal 5'-phosphate</name>
        <dbReference type="ChEBI" id="CHEBI:597326"/>
    </cofactor>
</comment>
<evidence type="ECO:0008006" key="5">
    <source>
        <dbReference type="Google" id="ProtNLM"/>
    </source>
</evidence>
<accession>A0AAD8HS21</accession>
<dbReference type="PANTHER" id="PTHR43713">
    <property type="entry name" value="GLUTAMATE-1-SEMIALDEHYDE 2,1-AMINOMUTASE"/>
    <property type="match status" value="1"/>
</dbReference>
<dbReference type="EMBL" id="JAUIZM010000008">
    <property type="protein sequence ID" value="KAK1372156.1"/>
    <property type="molecule type" value="Genomic_DNA"/>
</dbReference>
<sequence>MIFKIEIVKCFFTLVNCWHELIPRGVNSPVRAFKLVGGQPIVIDSVKGSHMWDINGNEYIDYVGSWGPAIIGHADDERIYLLNLSTFPGNQAYYLAQKINIPNT</sequence>
<dbReference type="InterPro" id="IPR015422">
    <property type="entry name" value="PyrdxlP-dep_Trfase_small"/>
</dbReference>
<dbReference type="Proteomes" id="UP001237642">
    <property type="component" value="Unassembled WGS sequence"/>
</dbReference>
<organism evidence="3 4">
    <name type="scientific">Heracleum sosnowskyi</name>
    <dbReference type="NCBI Taxonomy" id="360622"/>
    <lineage>
        <taxon>Eukaryota</taxon>
        <taxon>Viridiplantae</taxon>
        <taxon>Streptophyta</taxon>
        <taxon>Embryophyta</taxon>
        <taxon>Tracheophyta</taxon>
        <taxon>Spermatophyta</taxon>
        <taxon>Magnoliopsida</taxon>
        <taxon>eudicotyledons</taxon>
        <taxon>Gunneridae</taxon>
        <taxon>Pentapetalae</taxon>
        <taxon>asterids</taxon>
        <taxon>campanulids</taxon>
        <taxon>Apiales</taxon>
        <taxon>Apiaceae</taxon>
        <taxon>Apioideae</taxon>
        <taxon>apioid superclade</taxon>
        <taxon>Tordylieae</taxon>
        <taxon>Tordyliinae</taxon>
        <taxon>Heracleum</taxon>
    </lineage>
</organism>
<proteinExistence type="predicted"/>
<evidence type="ECO:0000313" key="4">
    <source>
        <dbReference type="Proteomes" id="UP001237642"/>
    </source>
</evidence>
<comment type="catalytic activity">
    <reaction evidence="1">
        <text>(S)-4-amino-5-oxopentanoate = 5-aminolevulinate</text>
        <dbReference type="Rhea" id="RHEA:14265"/>
        <dbReference type="ChEBI" id="CHEBI:57501"/>
        <dbReference type="ChEBI" id="CHEBI:356416"/>
        <dbReference type="EC" id="5.4.3.8"/>
    </reaction>
</comment>
<dbReference type="GO" id="GO:0042286">
    <property type="term" value="F:glutamate-1-semialdehyde 2,1-aminomutase activity"/>
    <property type="evidence" value="ECO:0007669"/>
    <property type="project" value="UniProtKB-EC"/>
</dbReference>